<keyword evidence="4" id="KW-1185">Reference proteome</keyword>
<evidence type="ECO:0000313" key="3">
    <source>
        <dbReference type="Proteomes" id="UP001138672"/>
    </source>
</evidence>
<dbReference type="Proteomes" id="UP001231587">
    <property type="component" value="Unassembled WGS sequence"/>
</dbReference>
<dbReference type="RefSeq" id="WP_057780069.1">
    <property type="nucleotide sequence ID" value="NZ_JAGGJQ010000007.1"/>
</dbReference>
<dbReference type="EMBL" id="JAUSUU010000007">
    <property type="protein sequence ID" value="MDQ0335960.1"/>
    <property type="molecule type" value="Genomic_DNA"/>
</dbReference>
<dbReference type="OrthoDB" id="7593840at2"/>
<dbReference type="EMBL" id="JAGGJQ010000007">
    <property type="protein sequence ID" value="MBP1840627.1"/>
    <property type="molecule type" value="Genomic_DNA"/>
</dbReference>
<evidence type="ECO:0000313" key="4">
    <source>
        <dbReference type="Proteomes" id="UP001231587"/>
    </source>
</evidence>
<reference evidence="1" key="1">
    <citation type="submission" date="2021-03" db="EMBL/GenBank/DDBJ databases">
        <title>Genomic Encyclopedia of Type Strains, Phase IV (KMG-IV): sequencing the most valuable type-strain genomes for metagenomic binning, comparative biology and taxonomic classification.</title>
        <authorList>
            <person name="Goeker M."/>
        </authorList>
    </citation>
    <scope>NUCLEOTIDE SEQUENCE</scope>
    <source>
        <strain evidence="1">DSM 15523</strain>
        <strain evidence="2 4">DSM 16476</strain>
    </source>
</reference>
<organism evidence="1 3">
    <name type="scientific">Formosa algae</name>
    <dbReference type="NCBI Taxonomy" id="225843"/>
    <lineage>
        <taxon>Bacteria</taxon>
        <taxon>Pseudomonadati</taxon>
        <taxon>Bacteroidota</taxon>
        <taxon>Flavobacteriia</taxon>
        <taxon>Flavobacteriales</taxon>
        <taxon>Flavobacteriaceae</taxon>
        <taxon>Formosa</taxon>
    </lineage>
</organism>
<sequence>MKQFILCLLAICCLATNGYSQEKDSIAYPYVLPVWGQKVADRGMADQLQLPFGLNLNYVNVFMDLDITEFGLEVGGKDFTDVLNVETLNFTKVTATTNGVNFRADAWVLPFMNVYGLFSTVTGGTQVALQPTWKDATGEIILQLPEFSSKVEFDATTYGIGTTLVFGWNNYFVSTDFNYSRTNTELLENQVGYATLSARAGYRFRLSDKNPDFYIAPYAGTMYRNFVGAKGNSGSIGLDEVFPELDATFNDAVDEKIASNQEIIDAPGTSAAEKIKLQAQNQALQTIEDKVNESGLFSTKVDYQIRKELAQTLTFQMGFNLQLSKNWMVRGEYSLSDEQRFILTGLQYRFGIKKKEFRP</sequence>
<name>A0A9X0YNS7_9FLAO</name>
<proteinExistence type="predicted"/>
<gene>
    <name evidence="1" type="ORF">J2Z56_002557</name>
    <name evidence="2" type="ORF">J2Z57_002412</name>
</gene>
<evidence type="ECO:0000313" key="2">
    <source>
        <dbReference type="EMBL" id="MDQ0335960.1"/>
    </source>
</evidence>
<evidence type="ECO:0000313" key="1">
    <source>
        <dbReference type="EMBL" id="MBP1840627.1"/>
    </source>
</evidence>
<comment type="caution">
    <text evidence="1">The sequence shown here is derived from an EMBL/GenBank/DDBJ whole genome shotgun (WGS) entry which is preliminary data.</text>
</comment>
<dbReference type="AlphaFoldDB" id="A0A9X0YNS7"/>
<dbReference type="Proteomes" id="UP001138672">
    <property type="component" value="Unassembled WGS sequence"/>
</dbReference>
<protein>
    <submittedName>
        <fullName evidence="1">Opacity protein-like surface antigen</fullName>
    </submittedName>
</protein>
<accession>A0A9X0YNS7</accession>